<keyword evidence="4 5" id="KW-0472">Membrane</keyword>
<evidence type="ECO:0000313" key="7">
    <source>
        <dbReference type="Proteomes" id="UP000054321"/>
    </source>
</evidence>
<evidence type="ECO:0000256" key="2">
    <source>
        <dbReference type="ARBA" id="ARBA00022692"/>
    </source>
</evidence>
<keyword evidence="7" id="KW-1185">Reference proteome</keyword>
<evidence type="ECO:0000256" key="3">
    <source>
        <dbReference type="ARBA" id="ARBA00022989"/>
    </source>
</evidence>
<dbReference type="Gene3D" id="1.20.1250.20">
    <property type="entry name" value="MFS general substrate transporter like domains"/>
    <property type="match status" value="1"/>
</dbReference>
<sequence>MPVMWGVLISSTLSAISPILMAMVDPQWPYWYMAFIAQVLQPLSPDVLFTVGLLIVSAVFPSHTQALGGAVFNTCSQLGTSIRLTITSAIANSRTAASGDVDKASPNALISGYRAVF</sequence>
<dbReference type="InterPro" id="IPR036259">
    <property type="entry name" value="MFS_trans_sf"/>
</dbReference>
<evidence type="ECO:0000256" key="1">
    <source>
        <dbReference type="ARBA" id="ARBA00004141"/>
    </source>
</evidence>
<dbReference type="PANTHER" id="PTHR42718">
    <property type="entry name" value="MAJOR FACILITATOR SUPERFAMILY MULTIDRUG TRANSPORTER MFSC"/>
    <property type="match status" value="1"/>
</dbReference>
<gene>
    <name evidence="6" type="ORF">OIDMADRAFT_146852</name>
</gene>
<organism evidence="6 7">
    <name type="scientific">Oidiodendron maius (strain Zn)</name>
    <dbReference type="NCBI Taxonomy" id="913774"/>
    <lineage>
        <taxon>Eukaryota</taxon>
        <taxon>Fungi</taxon>
        <taxon>Dikarya</taxon>
        <taxon>Ascomycota</taxon>
        <taxon>Pezizomycotina</taxon>
        <taxon>Leotiomycetes</taxon>
        <taxon>Leotiomycetes incertae sedis</taxon>
        <taxon>Myxotrichaceae</taxon>
        <taxon>Oidiodendron</taxon>
    </lineage>
</organism>
<evidence type="ECO:0000256" key="5">
    <source>
        <dbReference type="SAM" id="Phobius"/>
    </source>
</evidence>
<dbReference type="AlphaFoldDB" id="A0A0C3HAH4"/>
<dbReference type="HOGENOM" id="CLU_159427_0_0_1"/>
<evidence type="ECO:0000256" key="4">
    <source>
        <dbReference type="ARBA" id="ARBA00023136"/>
    </source>
</evidence>
<evidence type="ECO:0000313" key="6">
    <source>
        <dbReference type="EMBL" id="KIM99361.1"/>
    </source>
</evidence>
<reference evidence="7" key="2">
    <citation type="submission" date="2015-01" db="EMBL/GenBank/DDBJ databases">
        <title>Evolutionary Origins and Diversification of the Mycorrhizal Mutualists.</title>
        <authorList>
            <consortium name="DOE Joint Genome Institute"/>
            <consortium name="Mycorrhizal Genomics Consortium"/>
            <person name="Kohler A."/>
            <person name="Kuo A."/>
            <person name="Nagy L.G."/>
            <person name="Floudas D."/>
            <person name="Copeland A."/>
            <person name="Barry K.W."/>
            <person name="Cichocki N."/>
            <person name="Veneault-Fourrey C."/>
            <person name="LaButti K."/>
            <person name="Lindquist E.A."/>
            <person name="Lipzen A."/>
            <person name="Lundell T."/>
            <person name="Morin E."/>
            <person name="Murat C."/>
            <person name="Riley R."/>
            <person name="Ohm R."/>
            <person name="Sun H."/>
            <person name="Tunlid A."/>
            <person name="Henrissat B."/>
            <person name="Grigoriev I.V."/>
            <person name="Hibbett D.S."/>
            <person name="Martin F."/>
        </authorList>
    </citation>
    <scope>NUCLEOTIDE SEQUENCE [LARGE SCALE GENOMIC DNA]</scope>
    <source>
        <strain evidence="7">Zn</strain>
    </source>
</reference>
<dbReference type="EMBL" id="KN832879">
    <property type="protein sequence ID" value="KIM99361.1"/>
    <property type="molecule type" value="Genomic_DNA"/>
</dbReference>
<dbReference type="GO" id="GO:0016020">
    <property type="term" value="C:membrane"/>
    <property type="evidence" value="ECO:0007669"/>
    <property type="project" value="UniProtKB-SubCell"/>
</dbReference>
<name>A0A0C3HAH4_OIDMZ</name>
<reference evidence="6 7" key="1">
    <citation type="submission" date="2014-04" db="EMBL/GenBank/DDBJ databases">
        <authorList>
            <consortium name="DOE Joint Genome Institute"/>
            <person name="Kuo A."/>
            <person name="Martino E."/>
            <person name="Perotto S."/>
            <person name="Kohler A."/>
            <person name="Nagy L.G."/>
            <person name="Floudas D."/>
            <person name="Copeland A."/>
            <person name="Barry K.W."/>
            <person name="Cichocki N."/>
            <person name="Veneault-Fourrey C."/>
            <person name="LaButti K."/>
            <person name="Lindquist E.A."/>
            <person name="Lipzen A."/>
            <person name="Lundell T."/>
            <person name="Morin E."/>
            <person name="Murat C."/>
            <person name="Sun H."/>
            <person name="Tunlid A."/>
            <person name="Henrissat B."/>
            <person name="Grigoriev I.V."/>
            <person name="Hibbett D.S."/>
            <person name="Martin F."/>
            <person name="Nordberg H.P."/>
            <person name="Cantor M.N."/>
            <person name="Hua S.X."/>
        </authorList>
    </citation>
    <scope>NUCLEOTIDE SEQUENCE [LARGE SCALE GENOMIC DNA]</scope>
    <source>
        <strain evidence="6 7">Zn</strain>
    </source>
</reference>
<accession>A0A0C3HAH4</accession>
<keyword evidence="3 5" id="KW-1133">Transmembrane helix</keyword>
<comment type="subcellular location">
    <subcellularLocation>
        <location evidence="1">Membrane</location>
        <topology evidence="1">Multi-pass membrane protein</topology>
    </subcellularLocation>
</comment>
<proteinExistence type="predicted"/>
<dbReference type="Proteomes" id="UP000054321">
    <property type="component" value="Unassembled WGS sequence"/>
</dbReference>
<dbReference type="PANTHER" id="PTHR42718:SF10">
    <property type="entry name" value="TRANSPORTER, PUTATIVE (AFU_ORTHOLOGUE AFUA_8G06760)-RELATED"/>
    <property type="match status" value="1"/>
</dbReference>
<dbReference type="InParanoid" id="A0A0C3HAH4"/>
<dbReference type="OrthoDB" id="440755at2759"/>
<dbReference type="SUPFAM" id="SSF103473">
    <property type="entry name" value="MFS general substrate transporter"/>
    <property type="match status" value="1"/>
</dbReference>
<feature type="transmembrane region" description="Helical" evidence="5">
    <location>
        <begin position="31"/>
        <end position="56"/>
    </location>
</feature>
<keyword evidence="2 5" id="KW-0812">Transmembrane</keyword>
<evidence type="ECO:0008006" key="8">
    <source>
        <dbReference type="Google" id="ProtNLM"/>
    </source>
</evidence>
<protein>
    <recommendedName>
        <fullName evidence="8">Major facilitator superfamily (MFS) profile domain-containing protein</fullName>
    </recommendedName>
</protein>